<protein>
    <submittedName>
        <fullName evidence="1">Uncharacterized protein</fullName>
    </submittedName>
</protein>
<organism evidence="1 2">
    <name type="scientific">Leptotrichia trevisanii</name>
    <dbReference type="NCBI Taxonomy" id="109328"/>
    <lineage>
        <taxon>Bacteria</taxon>
        <taxon>Fusobacteriati</taxon>
        <taxon>Fusobacteriota</taxon>
        <taxon>Fusobacteriia</taxon>
        <taxon>Fusobacteriales</taxon>
        <taxon>Leptotrichiaceae</taxon>
        <taxon>Leptotrichia</taxon>
    </lineage>
</organism>
<dbReference type="Proteomes" id="UP000422644">
    <property type="component" value="Chromosome"/>
</dbReference>
<dbReference type="RefSeq" id="WP_155282451.1">
    <property type="nucleotide sequence ID" value="NZ_AP019831.1"/>
</dbReference>
<reference evidence="1 2" key="1">
    <citation type="submission" date="2019-07" db="EMBL/GenBank/DDBJ databases">
        <title>Complete Genome Sequence of Leptotrichia trevisanii Strain JMUB3870.</title>
        <authorList>
            <person name="Watanabe S."/>
            <person name="Cui L."/>
        </authorList>
    </citation>
    <scope>NUCLEOTIDE SEQUENCE [LARGE SCALE GENOMIC DNA]</scope>
    <source>
        <strain evidence="1 2">JMUB3870</strain>
    </source>
</reference>
<dbReference type="Pfam" id="PF19866">
    <property type="entry name" value="DUF6339"/>
    <property type="match status" value="1"/>
</dbReference>
<dbReference type="InterPro" id="IPR045920">
    <property type="entry name" value="DUF6339"/>
</dbReference>
<gene>
    <name evidence="1" type="ORF">JMUB3870_0611</name>
</gene>
<sequence length="246" mass="29255">MKLKFLHENTLEELRENIENNLESYKSNSNEWIFEFFQNNNPFLEFKKEIPEFKLNMSYEKPSESDIENVKIMYTSLKDLTNVEAANERLWAGMAHSDFWEYMKYRSALDKKKLDTQKIKKLYFFSNGKKGSLIKHLLAKLWWTGKLVYDEERDNPFELLDVFKTDFSGRISGLFASNFSNSQKITSVFLETILEFEKNGVKIKRENFTDIVMYLNILGGSVILDYFEKEELKEKISRKIENLLYT</sequence>
<dbReference type="EMBL" id="AP019831">
    <property type="protein sequence ID" value="BBM44496.1"/>
    <property type="molecule type" value="Genomic_DNA"/>
</dbReference>
<evidence type="ECO:0000313" key="1">
    <source>
        <dbReference type="EMBL" id="BBM44496.1"/>
    </source>
</evidence>
<proteinExistence type="predicted"/>
<dbReference type="OrthoDB" id="86327at2"/>
<keyword evidence="2" id="KW-1185">Reference proteome</keyword>
<accession>A0A510JYZ9</accession>
<evidence type="ECO:0000313" key="2">
    <source>
        <dbReference type="Proteomes" id="UP000422644"/>
    </source>
</evidence>
<dbReference type="AlphaFoldDB" id="A0A510JYZ9"/>
<name>A0A510JYZ9_9FUSO</name>